<dbReference type="Proteomes" id="UP001183629">
    <property type="component" value="Unassembled WGS sequence"/>
</dbReference>
<gene>
    <name evidence="3" type="ORF">J2S44_001174</name>
</gene>
<keyword evidence="4" id="KW-1185">Reference proteome</keyword>
<evidence type="ECO:0000256" key="1">
    <source>
        <dbReference type="SAM" id="MobiDB-lite"/>
    </source>
</evidence>
<feature type="compositionally biased region" description="Low complexity" evidence="1">
    <location>
        <begin position="208"/>
        <end position="220"/>
    </location>
</feature>
<feature type="compositionally biased region" description="Pro residues" evidence="1">
    <location>
        <begin position="77"/>
        <end position="101"/>
    </location>
</feature>
<proteinExistence type="predicted"/>
<feature type="compositionally biased region" description="Pro residues" evidence="1">
    <location>
        <begin position="53"/>
        <end position="68"/>
    </location>
</feature>
<keyword evidence="2" id="KW-0812">Transmembrane</keyword>
<feature type="region of interest" description="Disordered" evidence="1">
    <location>
        <begin position="178"/>
        <end position="257"/>
    </location>
</feature>
<evidence type="ECO:0000313" key="4">
    <source>
        <dbReference type="Proteomes" id="UP001183629"/>
    </source>
</evidence>
<organism evidence="3 4">
    <name type="scientific">Catenuloplanes niger</name>
    <dbReference type="NCBI Taxonomy" id="587534"/>
    <lineage>
        <taxon>Bacteria</taxon>
        <taxon>Bacillati</taxon>
        <taxon>Actinomycetota</taxon>
        <taxon>Actinomycetes</taxon>
        <taxon>Micromonosporales</taxon>
        <taxon>Micromonosporaceae</taxon>
        <taxon>Catenuloplanes</taxon>
    </lineage>
</organism>
<dbReference type="AlphaFoldDB" id="A0AAE4CTQ0"/>
<evidence type="ECO:0000313" key="3">
    <source>
        <dbReference type="EMBL" id="MDR7320924.1"/>
    </source>
</evidence>
<reference evidence="3 4" key="1">
    <citation type="submission" date="2023-07" db="EMBL/GenBank/DDBJ databases">
        <title>Sequencing the genomes of 1000 actinobacteria strains.</title>
        <authorList>
            <person name="Klenk H.-P."/>
        </authorList>
    </citation>
    <scope>NUCLEOTIDE SEQUENCE [LARGE SCALE GENOMIC DNA]</scope>
    <source>
        <strain evidence="3 4">DSM 44711</strain>
    </source>
</reference>
<comment type="caution">
    <text evidence="3">The sequence shown here is derived from an EMBL/GenBank/DDBJ whole genome shotgun (WGS) entry which is preliminary data.</text>
</comment>
<feature type="compositionally biased region" description="Low complexity" evidence="1">
    <location>
        <begin position="228"/>
        <end position="257"/>
    </location>
</feature>
<name>A0AAE4CTQ0_9ACTN</name>
<dbReference type="EMBL" id="JAVDYC010000001">
    <property type="protein sequence ID" value="MDR7320924.1"/>
    <property type="molecule type" value="Genomic_DNA"/>
</dbReference>
<feature type="transmembrane region" description="Helical" evidence="2">
    <location>
        <begin position="157"/>
        <end position="177"/>
    </location>
</feature>
<feature type="compositionally biased region" description="Low complexity" evidence="1">
    <location>
        <begin position="102"/>
        <end position="116"/>
    </location>
</feature>
<protein>
    <submittedName>
        <fullName evidence="3">Uncharacterized protein</fullName>
    </submittedName>
</protein>
<feature type="compositionally biased region" description="Polar residues" evidence="1">
    <location>
        <begin position="198"/>
        <end position="207"/>
    </location>
</feature>
<keyword evidence="2" id="KW-1133">Transmembrane helix</keyword>
<dbReference type="RefSeq" id="WP_310409617.1">
    <property type="nucleotide sequence ID" value="NZ_JAVDYC010000001.1"/>
</dbReference>
<feature type="region of interest" description="Disordered" evidence="1">
    <location>
        <begin position="1"/>
        <end position="129"/>
    </location>
</feature>
<keyword evidence="2" id="KW-0472">Membrane</keyword>
<evidence type="ECO:0000256" key="2">
    <source>
        <dbReference type="SAM" id="Phobius"/>
    </source>
</evidence>
<accession>A0AAE4CTQ0</accession>
<sequence>MTGPGRTPAEQDADRRPPLQRAIPLRGLASPDAPDAPSEDSGSWGAPKLPSWPAHPAPAGTAPPPEDPGPATAVTTSPPPPAPPLPAPLPPAPLPSAPLPPAAGAVPAAPAVAGPPDAAHGTRHDLPPESAETTAGLVVTETPLATAGARAVPHPRLWLVPLVLIGAIVIAAAALAGRGPAPDGADTPVAIPPATFGTPATGQVTIITPSAGPSAATPSASPTPSPAAPTRTAPATPTPARSTAAAAAPAPATQPPAATGPITGYSACTTGSTAVLAVTFTKPFDWHHAYLDVDGNASTGYDVPDIGGRLGADYMVENDGFFRANDAEWDWSEIEDSGLQTSRTGGTYRWQLPRSALPTTAPLRVVFHGAGDTPDTNTPIITAGSC</sequence>